<evidence type="ECO:0000313" key="2">
    <source>
        <dbReference type="Proteomes" id="UP000027120"/>
    </source>
</evidence>
<evidence type="ECO:0000313" key="1">
    <source>
        <dbReference type="EMBL" id="KDO49009.1"/>
    </source>
</evidence>
<name>A0A067E195_CITSI</name>
<sequence length="56" mass="6121">KQKVQQESQTHPELPGSEQVTKVIRHFPQKQPVTDNAAPSKSRLSKDILAGVFGGP</sequence>
<protein>
    <submittedName>
        <fullName evidence="1">Uncharacterized protein</fullName>
    </submittedName>
</protein>
<proteinExistence type="predicted"/>
<dbReference type="AlphaFoldDB" id="A0A067E195"/>
<organism evidence="1 2">
    <name type="scientific">Citrus sinensis</name>
    <name type="common">Sweet orange</name>
    <name type="synonym">Citrus aurantium var. sinensis</name>
    <dbReference type="NCBI Taxonomy" id="2711"/>
    <lineage>
        <taxon>Eukaryota</taxon>
        <taxon>Viridiplantae</taxon>
        <taxon>Streptophyta</taxon>
        <taxon>Embryophyta</taxon>
        <taxon>Tracheophyta</taxon>
        <taxon>Spermatophyta</taxon>
        <taxon>Magnoliopsida</taxon>
        <taxon>eudicotyledons</taxon>
        <taxon>Gunneridae</taxon>
        <taxon>Pentapetalae</taxon>
        <taxon>rosids</taxon>
        <taxon>malvids</taxon>
        <taxon>Sapindales</taxon>
        <taxon>Rutaceae</taxon>
        <taxon>Aurantioideae</taxon>
        <taxon>Citrus</taxon>
    </lineage>
</organism>
<reference evidence="1 2" key="1">
    <citation type="submission" date="2014-04" db="EMBL/GenBank/DDBJ databases">
        <authorList>
            <consortium name="International Citrus Genome Consortium"/>
            <person name="Gmitter F."/>
            <person name="Chen C."/>
            <person name="Farmerie W."/>
            <person name="Harkins T."/>
            <person name="Desany B."/>
            <person name="Mohiuddin M."/>
            <person name="Kodira C."/>
            <person name="Borodovsky M."/>
            <person name="Lomsadze A."/>
            <person name="Burns P."/>
            <person name="Jenkins J."/>
            <person name="Prochnik S."/>
            <person name="Shu S."/>
            <person name="Chapman J."/>
            <person name="Pitluck S."/>
            <person name="Schmutz J."/>
            <person name="Rokhsar D."/>
        </authorList>
    </citation>
    <scope>NUCLEOTIDE SEQUENCE</scope>
</reference>
<keyword evidence="2" id="KW-1185">Reference proteome</keyword>
<accession>A0A067E195</accession>
<feature type="non-terminal residue" evidence="1">
    <location>
        <position position="1"/>
    </location>
</feature>
<dbReference type="Proteomes" id="UP000027120">
    <property type="component" value="Unassembled WGS sequence"/>
</dbReference>
<gene>
    <name evidence="1" type="ORF">CISIN_1g0443012mg</name>
</gene>
<dbReference type="EMBL" id="KK785124">
    <property type="protein sequence ID" value="KDO49009.1"/>
    <property type="molecule type" value="Genomic_DNA"/>
</dbReference>